<protein>
    <recommendedName>
        <fullName evidence="3">Nucleotidyl transferase AbiEii/AbiGii toxin family protein</fullName>
    </recommendedName>
</protein>
<dbReference type="EMBL" id="MGAG01000015">
    <property type="protein sequence ID" value="OGK41080.1"/>
    <property type="molecule type" value="Genomic_DNA"/>
</dbReference>
<dbReference type="Proteomes" id="UP000177698">
    <property type="component" value="Unassembled WGS sequence"/>
</dbReference>
<dbReference type="Pfam" id="PF08843">
    <property type="entry name" value="AbiEii"/>
    <property type="match status" value="1"/>
</dbReference>
<proteinExistence type="predicted"/>
<evidence type="ECO:0008006" key="3">
    <source>
        <dbReference type="Google" id="ProtNLM"/>
    </source>
</evidence>
<dbReference type="Gene3D" id="3.10.450.620">
    <property type="entry name" value="JHP933, nucleotidyltransferase-like core domain"/>
    <property type="match status" value="1"/>
</dbReference>
<organism evidence="1 2">
    <name type="scientific">Candidatus Roizmanbacteria bacterium RIFCSPLOWO2_01_FULL_37_12</name>
    <dbReference type="NCBI Taxonomy" id="1802056"/>
    <lineage>
        <taxon>Bacteria</taxon>
        <taxon>Candidatus Roizmaniibacteriota</taxon>
    </lineage>
</organism>
<dbReference type="AlphaFoldDB" id="A0A1F7ICJ5"/>
<reference evidence="1 2" key="1">
    <citation type="journal article" date="2016" name="Nat. Commun.">
        <title>Thousands of microbial genomes shed light on interconnected biogeochemical processes in an aquifer system.</title>
        <authorList>
            <person name="Anantharaman K."/>
            <person name="Brown C.T."/>
            <person name="Hug L.A."/>
            <person name="Sharon I."/>
            <person name="Castelle C.J."/>
            <person name="Probst A.J."/>
            <person name="Thomas B.C."/>
            <person name="Singh A."/>
            <person name="Wilkins M.J."/>
            <person name="Karaoz U."/>
            <person name="Brodie E.L."/>
            <person name="Williams K.H."/>
            <person name="Hubbard S.S."/>
            <person name="Banfield J.F."/>
        </authorList>
    </citation>
    <scope>NUCLEOTIDE SEQUENCE [LARGE SCALE GENOMIC DNA]</scope>
</reference>
<evidence type="ECO:0000313" key="2">
    <source>
        <dbReference type="Proteomes" id="UP000177698"/>
    </source>
</evidence>
<sequence length="221" mass="25663">MADFGNKCYRKISSTSFPEVFLSTKKEASDFFKGETTLRLVFESPRSSEDLDFSLLITPAKSIEDLLEETLLQLSYQQIALDMTEAKPTSGGYLFYAKTYLFDMEIILKLNFVIKKSIDNQTETIKSVFIPPYSVVVLKARELIKEKVSAFLERHKVRDFFDLYYIMRANLEKDVILSKREEIIKVINSSKADLSELKVFLPRTFLPLLKDLKDNLLRELR</sequence>
<comment type="caution">
    <text evidence="1">The sequence shown here is derived from an EMBL/GenBank/DDBJ whole genome shotgun (WGS) entry which is preliminary data.</text>
</comment>
<gene>
    <name evidence="1" type="ORF">A2954_06120</name>
</gene>
<accession>A0A1F7ICJ5</accession>
<evidence type="ECO:0000313" key="1">
    <source>
        <dbReference type="EMBL" id="OGK41080.1"/>
    </source>
</evidence>
<name>A0A1F7ICJ5_9BACT</name>
<dbReference type="InterPro" id="IPR014942">
    <property type="entry name" value="AbiEii"/>
</dbReference>